<evidence type="ECO:0000313" key="3">
    <source>
        <dbReference type="EMBL" id="MBC3791160.1"/>
    </source>
</evidence>
<dbReference type="RefSeq" id="WP_186736965.1">
    <property type="nucleotide sequence ID" value="NZ_VFIA01000008.1"/>
</dbReference>
<dbReference type="Pfam" id="PF05168">
    <property type="entry name" value="HEPN"/>
    <property type="match status" value="1"/>
</dbReference>
<sequence length="129" mass="14752">MSRTKDDLIAYRIERANKTLDAARTLAASGNWNGVANRLYYACFYAVLALLAKNDMDTYTHKGVKIMLSQHFIKSGLVDIVWGKLYQKLFDTRNEADYEDFIDFDEEKLGAFIDDAQHFVTVITSLAKQ</sequence>
<dbReference type="PANTHER" id="PTHR36565:SF1">
    <property type="entry name" value="UPF0332 PROTEIN TM_1000"/>
    <property type="match status" value="1"/>
</dbReference>
<feature type="domain" description="HEPN" evidence="2">
    <location>
        <begin position="11"/>
        <end position="123"/>
    </location>
</feature>
<comment type="similarity">
    <text evidence="1">Belongs to the UPF0332 family.</text>
</comment>
<dbReference type="InterPro" id="IPR007842">
    <property type="entry name" value="HEPN_dom"/>
</dbReference>
<accession>A0ABR6W3Q0</accession>
<comment type="caution">
    <text evidence="3">The sequence shown here is derived from an EMBL/GenBank/DDBJ whole genome shotgun (WGS) entry which is preliminary data.</text>
</comment>
<reference evidence="3 4" key="1">
    <citation type="submission" date="2019-06" db="EMBL/GenBank/DDBJ databases">
        <title>Spirosoma utsteinense sp. nov. isolated from Antarctic ice-free soils.</title>
        <authorList>
            <person name="Tahon G."/>
        </authorList>
    </citation>
    <scope>NUCLEOTIDE SEQUENCE [LARGE SCALE GENOMIC DNA]</scope>
    <source>
        <strain evidence="3 4">LMG 31447</strain>
    </source>
</reference>
<dbReference type="Proteomes" id="UP000700732">
    <property type="component" value="Unassembled WGS sequence"/>
</dbReference>
<protein>
    <recommendedName>
        <fullName evidence="2">HEPN domain-containing protein</fullName>
    </recommendedName>
</protein>
<dbReference type="EMBL" id="VFIA01000008">
    <property type="protein sequence ID" value="MBC3791160.1"/>
    <property type="molecule type" value="Genomic_DNA"/>
</dbReference>
<dbReference type="InterPro" id="IPR052226">
    <property type="entry name" value="UPF0332_toxin"/>
</dbReference>
<proteinExistence type="inferred from homology"/>
<gene>
    <name evidence="3" type="ORF">FH603_1659</name>
</gene>
<name>A0ABR6W3Q0_9BACT</name>
<keyword evidence="4" id="KW-1185">Reference proteome</keyword>
<evidence type="ECO:0000256" key="1">
    <source>
        <dbReference type="ARBA" id="ARBA00038248"/>
    </source>
</evidence>
<dbReference type="PANTHER" id="PTHR36565">
    <property type="entry name" value="UPF0332 PROTEIN TM_1000"/>
    <property type="match status" value="1"/>
</dbReference>
<dbReference type="Gene3D" id="1.20.120.330">
    <property type="entry name" value="Nucleotidyltransferases domain 2"/>
    <property type="match status" value="1"/>
</dbReference>
<evidence type="ECO:0000313" key="4">
    <source>
        <dbReference type="Proteomes" id="UP000700732"/>
    </source>
</evidence>
<evidence type="ECO:0000259" key="2">
    <source>
        <dbReference type="Pfam" id="PF05168"/>
    </source>
</evidence>
<organism evidence="3 4">
    <name type="scientific">Spirosoma utsteinense</name>
    <dbReference type="NCBI Taxonomy" id="2585773"/>
    <lineage>
        <taxon>Bacteria</taxon>
        <taxon>Pseudomonadati</taxon>
        <taxon>Bacteroidota</taxon>
        <taxon>Cytophagia</taxon>
        <taxon>Cytophagales</taxon>
        <taxon>Cytophagaceae</taxon>
        <taxon>Spirosoma</taxon>
    </lineage>
</organism>